<keyword evidence="2" id="KW-0472">Membrane</keyword>
<feature type="transmembrane region" description="Helical" evidence="2">
    <location>
        <begin position="180"/>
        <end position="197"/>
    </location>
</feature>
<proteinExistence type="predicted"/>
<accession>A0A9W7AGB8</accession>
<protein>
    <submittedName>
        <fullName evidence="3">Uncharacterized protein</fullName>
    </submittedName>
</protein>
<dbReference type="OrthoDB" id="193089at2759"/>
<name>A0A9W7AGB8_9STRA</name>
<sequence>MTSKIAPQPTANSPNVSSTEPEETPVVDNEVNVEREDGDSVDRIRDEENNIGDDGQVKAEEVAAEDGKEVDDDKEGPPPRRGSIVDYIRRASVDAALEVGVQLGAIGPDTDDVMGEAGPTSKRPRSSIAVIYNPVSFWSYTFTSNMQGLASALPSCLLILLMTFVNDNLVKLGGFFGDMHVVRCFGCLLYMDGVILLQRWDRAFTKRMLLCKVPGQITFMVAVSSAFDWKLGPWTFVVATLAFCFGDMCTYIIDMQEQPRPPVTKYMVKCLVFGFVMHGSISLLISALVVPTKYLAEEENDEVTMLVTGIVFPAIIYLVRKIWVSWLQKFVAGQEGWSDEKKVETLTMALSVGSLQILLTPSVLLYFNASVKYALFSALCQVFTEVVGKIWTVWATKKRLAFFRKDDDNIDYEELERERLAFLAIRFHTEIVAEKGCIVTACEIAFLFFRDQVKTSSTNLILIGVIFYALEMVTDCIFVWVMHNMLDVPILSAVPHSNLLSASNLRAQAVLSIMFVSMANCIEMASSV</sequence>
<reference evidence="3" key="1">
    <citation type="submission" date="2022-07" db="EMBL/GenBank/DDBJ databases">
        <title>Genome analysis of Parmales, a sister group of diatoms, reveals the evolutionary specialization of diatoms from phago-mixotrophs to photoautotrophs.</title>
        <authorList>
            <person name="Ban H."/>
            <person name="Sato S."/>
            <person name="Yoshikawa S."/>
            <person name="Kazumasa Y."/>
            <person name="Nakamura Y."/>
            <person name="Ichinomiya M."/>
            <person name="Saitoh K."/>
            <person name="Sato N."/>
            <person name="Blanc-Mathieu R."/>
            <person name="Endo H."/>
            <person name="Kuwata A."/>
            <person name="Ogata H."/>
        </authorList>
    </citation>
    <scope>NUCLEOTIDE SEQUENCE</scope>
</reference>
<dbReference type="AlphaFoldDB" id="A0A9W7AGB8"/>
<keyword evidence="4" id="KW-1185">Reference proteome</keyword>
<dbReference type="EMBL" id="BRXZ01004183">
    <property type="protein sequence ID" value="GMH70081.1"/>
    <property type="molecule type" value="Genomic_DNA"/>
</dbReference>
<evidence type="ECO:0000313" key="4">
    <source>
        <dbReference type="Proteomes" id="UP001165082"/>
    </source>
</evidence>
<organism evidence="3 4">
    <name type="scientific">Triparma retinervis</name>
    <dbReference type="NCBI Taxonomy" id="2557542"/>
    <lineage>
        <taxon>Eukaryota</taxon>
        <taxon>Sar</taxon>
        <taxon>Stramenopiles</taxon>
        <taxon>Ochrophyta</taxon>
        <taxon>Bolidophyceae</taxon>
        <taxon>Parmales</taxon>
        <taxon>Triparmaceae</taxon>
        <taxon>Triparma</taxon>
    </lineage>
</organism>
<feature type="transmembrane region" description="Helical" evidence="2">
    <location>
        <begin position="148"/>
        <end position="165"/>
    </location>
</feature>
<feature type="transmembrane region" description="Helical" evidence="2">
    <location>
        <begin position="266"/>
        <end position="291"/>
    </location>
</feature>
<feature type="transmembrane region" description="Helical" evidence="2">
    <location>
        <begin position="373"/>
        <end position="395"/>
    </location>
</feature>
<keyword evidence="2" id="KW-0812">Transmembrane</keyword>
<evidence type="ECO:0000313" key="3">
    <source>
        <dbReference type="EMBL" id="GMH70081.1"/>
    </source>
</evidence>
<feature type="transmembrane region" description="Helical" evidence="2">
    <location>
        <begin position="233"/>
        <end position="254"/>
    </location>
</feature>
<feature type="region of interest" description="Disordered" evidence="1">
    <location>
        <begin position="1"/>
        <end position="83"/>
    </location>
</feature>
<feature type="transmembrane region" description="Helical" evidence="2">
    <location>
        <begin position="209"/>
        <end position="227"/>
    </location>
</feature>
<comment type="caution">
    <text evidence="3">The sequence shown here is derived from an EMBL/GenBank/DDBJ whole genome shotgun (WGS) entry which is preliminary data.</text>
</comment>
<feature type="transmembrane region" description="Helical" evidence="2">
    <location>
        <begin position="460"/>
        <end position="483"/>
    </location>
</feature>
<feature type="compositionally biased region" description="Basic and acidic residues" evidence="1">
    <location>
        <begin position="32"/>
        <end position="48"/>
    </location>
</feature>
<feature type="transmembrane region" description="Helical" evidence="2">
    <location>
        <begin position="303"/>
        <end position="324"/>
    </location>
</feature>
<feature type="transmembrane region" description="Helical" evidence="2">
    <location>
        <begin position="345"/>
        <end position="367"/>
    </location>
</feature>
<evidence type="ECO:0000256" key="2">
    <source>
        <dbReference type="SAM" id="Phobius"/>
    </source>
</evidence>
<keyword evidence="2" id="KW-1133">Transmembrane helix</keyword>
<gene>
    <name evidence="3" type="ORF">TrRE_jg12568</name>
</gene>
<feature type="compositionally biased region" description="Polar residues" evidence="1">
    <location>
        <begin position="1"/>
        <end position="19"/>
    </location>
</feature>
<feature type="compositionally biased region" description="Basic and acidic residues" evidence="1">
    <location>
        <begin position="55"/>
        <end position="67"/>
    </location>
</feature>
<dbReference type="Proteomes" id="UP001165082">
    <property type="component" value="Unassembled WGS sequence"/>
</dbReference>
<evidence type="ECO:0000256" key="1">
    <source>
        <dbReference type="SAM" id="MobiDB-lite"/>
    </source>
</evidence>